<name>A0ACD5GPH6_9CYAN</name>
<reference evidence="1 2" key="1">
    <citation type="journal article" date="2016" name="Genome Announc.">
        <title>Draft Genome Sequence of the Thermotolerant Cyanobacterium Desertifilum sp. IPPAS B-1220.</title>
        <authorList>
            <person name="Mironov K.S."/>
            <person name="Sinetova M.A."/>
            <person name="Bolatkhan K."/>
            <person name="Zayadan B.K."/>
            <person name="Ustinova V.V."/>
            <person name="Kupriyanova E.V."/>
            <person name="Skrypnik A.N."/>
            <person name="Gogoleva N.E."/>
            <person name="Gogolev Y.V."/>
            <person name="Los D.A."/>
        </authorList>
    </citation>
    <scope>NUCLEOTIDE SEQUENCE [LARGE SCALE GENOMIC DNA]</scope>
    <source>
        <strain evidence="1 2">IPPAS B-1220</strain>
    </source>
</reference>
<dbReference type="EMBL" id="CP182909">
    <property type="protein sequence ID" value="XPM62750.1"/>
    <property type="molecule type" value="Genomic_DNA"/>
</dbReference>
<accession>A0ACD5GPH6</accession>
<evidence type="ECO:0000313" key="1">
    <source>
        <dbReference type="EMBL" id="XPM62750.1"/>
    </source>
</evidence>
<dbReference type="Proteomes" id="UP000095472">
    <property type="component" value="Chromosome"/>
</dbReference>
<proteinExistence type="predicted"/>
<keyword evidence="2" id="KW-1185">Reference proteome</keyword>
<protein>
    <submittedName>
        <fullName evidence="1">Uncharacterized protein</fullName>
    </submittedName>
</protein>
<evidence type="ECO:0000313" key="2">
    <source>
        <dbReference type="Proteomes" id="UP000095472"/>
    </source>
</evidence>
<gene>
    <name evidence="1" type="ORF">BH720_024590</name>
</gene>
<organism evidence="1 2">
    <name type="scientific">Desertifilum tharense IPPAS B-1220</name>
    <dbReference type="NCBI Taxonomy" id="1781255"/>
    <lineage>
        <taxon>Bacteria</taxon>
        <taxon>Bacillati</taxon>
        <taxon>Cyanobacteriota</taxon>
        <taxon>Cyanophyceae</taxon>
        <taxon>Desertifilales</taxon>
        <taxon>Desertifilaceae</taxon>
        <taxon>Desertifilum</taxon>
    </lineage>
</organism>
<sequence>MQATELCTWYSFSFSEHRHWMCKLRNSELCTLSPTSPPSSHSALSTLHSALTSPHPLLTQHSALYTQHSLPPPSSHSALSTLHSALTSPTLFSLSTQHFTLSTHFPLPLSRLLNHNR</sequence>